<dbReference type="KEGG" id="cvn:111131394"/>
<organism evidence="2 4">
    <name type="scientific">Crassostrea virginica</name>
    <name type="common">Eastern oyster</name>
    <dbReference type="NCBI Taxonomy" id="6565"/>
    <lineage>
        <taxon>Eukaryota</taxon>
        <taxon>Metazoa</taxon>
        <taxon>Spiralia</taxon>
        <taxon>Lophotrochozoa</taxon>
        <taxon>Mollusca</taxon>
        <taxon>Bivalvia</taxon>
        <taxon>Autobranchia</taxon>
        <taxon>Pteriomorphia</taxon>
        <taxon>Ostreida</taxon>
        <taxon>Ostreoidea</taxon>
        <taxon>Ostreidae</taxon>
        <taxon>Crassostrea</taxon>
    </lineage>
</organism>
<dbReference type="RefSeq" id="XP_022329086.1">
    <property type="nucleotide sequence ID" value="XM_022473378.1"/>
</dbReference>
<dbReference type="Proteomes" id="UP000694844">
    <property type="component" value="Chromosome 4"/>
</dbReference>
<dbReference type="RefSeq" id="XP_022334591.1">
    <property type="nucleotide sequence ID" value="XM_022478883.1"/>
</dbReference>
<keyword evidence="1" id="KW-0732">Signal</keyword>
<protein>
    <submittedName>
        <fullName evidence="3">Uncharacterized protein LOC111128011</fullName>
    </submittedName>
    <submittedName>
        <fullName evidence="4">Uncharacterized protein LOC111131394</fullName>
    </submittedName>
</protein>
<proteinExistence type="predicted"/>
<evidence type="ECO:0000313" key="4">
    <source>
        <dbReference type="RefSeq" id="XP_022334591.1"/>
    </source>
</evidence>
<reference evidence="3 4" key="1">
    <citation type="submission" date="2025-04" db="UniProtKB">
        <authorList>
            <consortium name="RefSeq"/>
        </authorList>
    </citation>
    <scope>IDENTIFICATION</scope>
    <source>
        <tissue evidence="3 4">Whole sample</tissue>
    </source>
</reference>
<accession>A0A8B8E5F3</accession>
<dbReference type="KEGG" id="cvn:111128011"/>
<gene>
    <name evidence="4" type="primary">LOC111131394</name>
    <name evidence="3" type="synonym">LOC111128011</name>
</gene>
<dbReference type="GeneID" id="111131394"/>
<evidence type="ECO:0000313" key="2">
    <source>
        <dbReference type="Proteomes" id="UP000694844"/>
    </source>
</evidence>
<sequence length="107" mass="12077">MKYSQVLVFSLCCVAFSQATRRKREWCRPVETEVDCHGGIFGSSCHWHDGMCCCPPIYPGKREAGHCAMVWDWACPPGCTMVRDCRARCDANGEYCCWCTSSTPHSK</sequence>
<feature type="chain" id="PRO_5044666391" evidence="1">
    <location>
        <begin position="20"/>
        <end position="107"/>
    </location>
</feature>
<evidence type="ECO:0000313" key="3">
    <source>
        <dbReference type="RefSeq" id="XP_022329086.1"/>
    </source>
</evidence>
<name>A0A8B8E5F3_CRAVI</name>
<dbReference type="AlphaFoldDB" id="A0A8B8E5F3"/>
<dbReference type="OrthoDB" id="6070098at2759"/>
<keyword evidence="2" id="KW-1185">Reference proteome</keyword>
<feature type="signal peptide" evidence="1">
    <location>
        <begin position="1"/>
        <end position="19"/>
    </location>
</feature>
<evidence type="ECO:0000256" key="1">
    <source>
        <dbReference type="SAM" id="SignalP"/>
    </source>
</evidence>